<proteinExistence type="predicted"/>
<evidence type="ECO:0000256" key="1">
    <source>
        <dbReference type="SAM" id="MobiDB-lite"/>
    </source>
</evidence>
<dbReference type="OrthoDB" id="427659at2759"/>
<dbReference type="Proteomes" id="UP000601435">
    <property type="component" value="Unassembled WGS sequence"/>
</dbReference>
<dbReference type="SUPFAM" id="SSF52540">
    <property type="entry name" value="P-loop containing nucleoside triphosphate hydrolases"/>
    <property type="match status" value="1"/>
</dbReference>
<comment type="caution">
    <text evidence="2">The sequence shown here is derived from an EMBL/GenBank/DDBJ whole genome shotgun (WGS) entry which is preliminary data.</text>
</comment>
<gene>
    <name evidence="2" type="ORF">SNEC2469_LOCUS23040</name>
</gene>
<dbReference type="InterPro" id="IPR027417">
    <property type="entry name" value="P-loop_NTPase"/>
</dbReference>
<sequence>MAEASDWRMLLCRVREALRSAPVSTLEAAQVELRKMLAELVARCGKPLDEAEMDAAIVHEMGLQGYHLEAPELEDSALVAQELQMHKRRRLTGKTCVASSRLEPEESVKESSLPSEDGSEHDEVQEAASSPGQSDDVGKSGGTEVNSPCMGEEERASSPLPELEDCEDPSGEETIFVSRKAFLALQSRSLNNESISSDSIYRLFDGSALRDGEELIALDASQLLERWPATAAAGVEALLALGMPETVRRILGAAAGNITEEGGEEEECEEDDCFEEEKRTFELGFLEVMDEEYDVIVCGTGSGPRQKLAEAIGRWLSGSFGRAGRLSNVSAFAVPAGPFCGCFDGSFAASAGRGKGPLHLQLSRRVVKVLDIGFWKKLTAEGIPLVATRVRDSAYQRIRGHAVIVKTLGREAASSSEHLQCESVEADLCLIIEDRRAQVDPGILSYQRRDFVDWRSGSLARSIQEVVNTVPDFDVAILGRNDQEFRCADLEPALGSFAPVRCSPIANYAYAVHRRYFQAMFEALNSPGEICGYHTDIYFGTEQMYAVDPSSRWYVKSPLPVRVRWQRAPSPGDFASRCALGALSSRPVVLLHPMRAGGTSLCDLAAQWIDVGRRGGVDNCRIDSLQAFRDAAGAWPFAPNHELDSGQVRRLFARGLGFISVEPSFSDWDDGSGHEDGSDTNRSARMARWLGSMTGLHSGFWSSYLHVLMVRNPLDRYLSWLQFCIPACDLMEKVDMDQAESHRDFVARCFKEKVSEFVELVLEPGLTRSSFSIRSPFLFQDDRRQFVPGCRRATLGYHVAQASNCLGRHLVAGIGRADDSAKLEEALSVLHRFDVVVDVSFAPNESGVLLQDAFRRNIACGERCADLAALPDLRVPRSRPGLESMQRIDRPSPVLGFAFNVINMFFGSGF</sequence>
<evidence type="ECO:0000313" key="3">
    <source>
        <dbReference type="Proteomes" id="UP000601435"/>
    </source>
</evidence>
<feature type="compositionally biased region" description="Acidic residues" evidence="1">
    <location>
        <begin position="162"/>
        <end position="171"/>
    </location>
</feature>
<dbReference type="EMBL" id="CAJNJA010042587">
    <property type="protein sequence ID" value="CAE7785344.1"/>
    <property type="molecule type" value="Genomic_DNA"/>
</dbReference>
<keyword evidence="3" id="KW-1185">Reference proteome</keyword>
<organism evidence="2 3">
    <name type="scientific">Symbiodinium necroappetens</name>
    <dbReference type="NCBI Taxonomy" id="1628268"/>
    <lineage>
        <taxon>Eukaryota</taxon>
        <taxon>Sar</taxon>
        <taxon>Alveolata</taxon>
        <taxon>Dinophyceae</taxon>
        <taxon>Suessiales</taxon>
        <taxon>Symbiodiniaceae</taxon>
        <taxon>Symbiodinium</taxon>
    </lineage>
</organism>
<feature type="region of interest" description="Disordered" evidence="1">
    <location>
        <begin position="95"/>
        <end position="171"/>
    </location>
</feature>
<accession>A0A812YNC1</accession>
<name>A0A812YNC1_9DINO</name>
<protein>
    <submittedName>
        <fullName evidence="2">Uncharacterized protein</fullName>
    </submittedName>
</protein>
<evidence type="ECO:0000313" key="2">
    <source>
        <dbReference type="EMBL" id="CAE7785344.1"/>
    </source>
</evidence>
<reference evidence="2" key="1">
    <citation type="submission" date="2021-02" db="EMBL/GenBank/DDBJ databases">
        <authorList>
            <person name="Dougan E. K."/>
            <person name="Rhodes N."/>
            <person name="Thang M."/>
            <person name="Chan C."/>
        </authorList>
    </citation>
    <scope>NUCLEOTIDE SEQUENCE</scope>
</reference>
<dbReference type="AlphaFoldDB" id="A0A812YNC1"/>